<feature type="transmembrane region" description="Helical" evidence="1">
    <location>
        <begin position="154"/>
        <end position="172"/>
    </location>
</feature>
<dbReference type="GO" id="GO:0005886">
    <property type="term" value="C:plasma membrane"/>
    <property type="evidence" value="ECO:0007669"/>
    <property type="project" value="UniProtKB-SubCell"/>
</dbReference>
<organism evidence="2 3">
    <name type="scientific">Nonlabens ulvanivorans</name>
    <name type="common">Persicivirga ulvanivorans</name>
    <dbReference type="NCBI Taxonomy" id="906888"/>
    <lineage>
        <taxon>Bacteria</taxon>
        <taxon>Pseudomonadati</taxon>
        <taxon>Bacteroidota</taxon>
        <taxon>Flavobacteriia</taxon>
        <taxon>Flavobacteriales</taxon>
        <taxon>Flavobacteriaceae</taxon>
        <taxon>Nonlabens</taxon>
    </lineage>
</organism>
<feature type="transmembrane region" description="Helical" evidence="1">
    <location>
        <begin position="179"/>
        <end position="199"/>
    </location>
</feature>
<keyword evidence="1" id="KW-0472">Membrane</keyword>
<evidence type="ECO:0000256" key="1">
    <source>
        <dbReference type="SAM" id="Phobius"/>
    </source>
</evidence>
<proteinExistence type="predicted"/>
<feature type="transmembrane region" description="Helical" evidence="1">
    <location>
        <begin position="250"/>
        <end position="272"/>
    </location>
</feature>
<accession>A0A081DFD3</accession>
<sequence length="280" mass="32258">MKRLLDIEFHKFKYSKSSKVLTIIYLVIVILLMFTGLIQVNINGFKGSLSDLGIFNFPYIWHLSTYMVSFLKIFIAIVIVSLTANEYSNRTLKQNLIDGLSKKELILSKLYLAITLALLTTMIVFIASLILGLFHSDYLEIGIIFSKMEYLPAFFISHLMFFCFCLFAGVLVKRSAFALGLIGVWWIFELVIRGLSSFIDFKYDVDTWNIIQHILPLESASLLIKEPFTKISIVQGGIEQLTQGQYIKDYGVNLINVVTSMAWSFLFIFWSYKILKRRDL</sequence>
<dbReference type="AlphaFoldDB" id="A0A081DFD3"/>
<dbReference type="Proteomes" id="UP000028980">
    <property type="component" value="Unassembled WGS sequence"/>
</dbReference>
<evidence type="ECO:0000313" key="3">
    <source>
        <dbReference type="Proteomes" id="UP000028980"/>
    </source>
</evidence>
<dbReference type="RefSeq" id="WP_042272045.1">
    <property type="nucleotide sequence ID" value="NZ_JBDUVS010000007.1"/>
</dbReference>
<gene>
    <name evidence="2" type="ORF">JCM19296_3237</name>
</gene>
<protein>
    <recommendedName>
        <fullName evidence="4">Excinuclease ABC subunit B</fullName>
    </recommendedName>
</protein>
<comment type="caution">
    <text evidence="2">The sequence shown here is derived from an EMBL/GenBank/DDBJ whole genome shotgun (WGS) entry which is preliminary data.</text>
</comment>
<dbReference type="Pfam" id="PF12730">
    <property type="entry name" value="ABC2_membrane_4"/>
    <property type="match status" value="1"/>
</dbReference>
<evidence type="ECO:0008006" key="4">
    <source>
        <dbReference type="Google" id="ProtNLM"/>
    </source>
</evidence>
<name>A0A081DFD3_NONUL</name>
<feature type="transmembrane region" description="Helical" evidence="1">
    <location>
        <begin position="20"/>
        <end position="40"/>
    </location>
</feature>
<dbReference type="PANTHER" id="PTHR37305">
    <property type="entry name" value="INTEGRAL MEMBRANE PROTEIN-RELATED"/>
    <property type="match status" value="1"/>
</dbReference>
<dbReference type="EMBL" id="BBLG01000011">
    <property type="protein sequence ID" value="GAK77629.1"/>
    <property type="molecule type" value="Genomic_DNA"/>
</dbReference>
<dbReference type="PANTHER" id="PTHR37305:SF1">
    <property type="entry name" value="MEMBRANE PROTEIN"/>
    <property type="match status" value="1"/>
</dbReference>
<feature type="transmembrane region" description="Helical" evidence="1">
    <location>
        <begin position="60"/>
        <end position="84"/>
    </location>
</feature>
<dbReference type="GO" id="GO:0140359">
    <property type="term" value="F:ABC-type transporter activity"/>
    <property type="evidence" value="ECO:0007669"/>
    <property type="project" value="InterPro"/>
</dbReference>
<keyword evidence="1" id="KW-1133">Transmembrane helix</keyword>
<reference evidence="2 3" key="1">
    <citation type="journal article" date="2014" name="Genome Announc.">
        <title>Draft Genome Sequences of Marine Flavobacterium Nonlabens Strains NR17, NR24, NR27, NR32, NR33, and Ara13.</title>
        <authorList>
            <person name="Nakanishi M."/>
            <person name="Meirelles P."/>
            <person name="Suzuki R."/>
            <person name="Takatani N."/>
            <person name="Mino S."/>
            <person name="Suda W."/>
            <person name="Oshima K."/>
            <person name="Hattori M."/>
            <person name="Ohkuma M."/>
            <person name="Hosokawa M."/>
            <person name="Miyashita K."/>
            <person name="Thompson F.L."/>
            <person name="Niwa A."/>
            <person name="Sawabe T."/>
            <person name="Sawabe T."/>
        </authorList>
    </citation>
    <scope>NUCLEOTIDE SEQUENCE [LARGE SCALE GENOMIC DNA]</scope>
    <source>
        <strain evidence="3">JCM19296</strain>
    </source>
</reference>
<evidence type="ECO:0000313" key="2">
    <source>
        <dbReference type="EMBL" id="GAK77629.1"/>
    </source>
</evidence>
<feature type="transmembrane region" description="Helical" evidence="1">
    <location>
        <begin position="110"/>
        <end position="134"/>
    </location>
</feature>
<keyword evidence="1" id="KW-0812">Transmembrane</keyword>